<comment type="caution">
    <text evidence="6">The sequence shown here is derived from an EMBL/GenBank/DDBJ whole genome shotgun (WGS) entry which is preliminary data.</text>
</comment>
<dbReference type="GO" id="GO:1902208">
    <property type="term" value="P:regulation of bacterial-type flagellum assembly"/>
    <property type="evidence" value="ECO:0007669"/>
    <property type="project" value="UniProtKB-UniRule"/>
</dbReference>
<evidence type="ECO:0000256" key="2">
    <source>
        <dbReference type="ARBA" id="ARBA00022491"/>
    </source>
</evidence>
<keyword evidence="5" id="KW-1005">Bacterial flagellum biogenesis</keyword>
<dbReference type="PANTHER" id="PTHR34984">
    <property type="entry name" value="CARBON STORAGE REGULATOR"/>
    <property type="match status" value="1"/>
</dbReference>
<keyword evidence="3 5" id="KW-0810">Translation regulation</keyword>
<dbReference type="GO" id="GO:0006402">
    <property type="term" value="P:mRNA catabolic process"/>
    <property type="evidence" value="ECO:0007669"/>
    <property type="project" value="InterPro"/>
</dbReference>
<evidence type="ECO:0000313" key="7">
    <source>
        <dbReference type="Proteomes" id="UP000636888"/>
    </source>
</evidence>
<dbReference type="GO" id="GO:0006109">
    <property type="term" value="P:regulation of carbohydrate metabolic process"/>
    <property type="evidence" value="ECO:0007669"/>
    <property type="project" value="InterPro"/>
</dbReference>
<proteinExistence type="inferred from homology"/>
<dbReference type="GO" id="GO:0005829">
    <property type="term" value="C:cytosol"/>
    <property type="evidence" value="ECO:0007669"/>
    <property type="project" value="TreeGrafter"/>
</dbReference>
<comment type="subunit">
    <text evidence="5">Homodimer; the beta-strands of each monomer intercalate to form a hydrophobic core, while the alpha-helices form wings that extend away from the core.</text>
</comment>
<dbReference type="EMBL" id="JAEMHM010000006">
    <property type="protein sequence ID" value="MBJ6724828.1"/>
    <property type="molecule type" value="Genomic_DNA"/>
</dbReference>
<protein>
    <recommendedName>
        <fullName evidence="5">Translational regulator CsrA</fullName>
    </recommendedName>
</protein>
<dbReference type="RefSeq" id="WP_199383715.1">
    <property type="nucleotide sequence ID" value="NZ_JAEMHM010000006.1"/>
</dbReference>
<keyword evidence="7" id="KW-1185">Reference proteome</keyword>
<dbReference type="HAMAP" id="MF_00167">
    <property type="entry name" value="CsrA"/>
    <property type="match status" value="1"/>
</dbReference>
<comment type="function">
    <text evidence="5">A translational regulator that binds mRNA to regulate translation initiation and/or mRNA stability. Usually binds in the 5'-UTR at or near the Shine-Dalgarno sequence preventing ribosome-binding, thus repressing translation. Its main target seems to be the major flagellin gene, while its function is anatagonized by FliW.</text>
</comment>
<keyword evidence="2 5" id="KW-0678">Repressor</keyword>
<dbReference type="SUPFAM" id="SSF117130">
    <property type="entry name" value="CsrA-like"/>
    <property type="match status" value="1"/>
</dbReference>
<accession>A0A8J7J240</accession>
<gene>
    <name evidence="5 6" type="primary">csrA</name>
    <name evidence="6" type="ORF">JFN93_08930</name>
</gene>
<evidence type="ECO:0000256" key="3">
    <source>
        <dbReference type="ARBA" id="ARBA00022845"/>
    </source>
</evidence>
<organism evidence="6 7">
    <name type="scientific">Geomesophilobacter sediminis</name>
    <dbReference type="NCBI Taxonomy" id="2798584"/>
    <lineage>
        <taxon>Bacteria</taxon>
        <taxon>Pseudomonadati</taxon>
        <taxon>Thermodesulfobacteriota</taxon>
        <taxon>Desulfuromonadia</taxon>
        <taxon>Geobacterales</taxon>
        <taxon>Geobacteraceae</taxon>
        <taxon>Geomesophilobacter</taxon>
    </lineage>
</organism>
<dbReference type="NCBIfam" id="TIGR00202">
    <property type="entry name" value="csrA"/>
    <property type="match status" value="1"/>
</dbReference>
<dbReference type="Pfam" id="PF02599">
    <property type="entry name" value="CsrA"/>
    <property type="match status" value="1"/>
</dbReference>
<evidence type="ECO:0000256" key="4">
    <source>
        <dbReference type="ARBA" id="ARBA00022884"/>
    </source>
</evidence>
<dbReference type="GO" id="GO:0045947">
    <property type="term" value="P:negative regulation of translational initiation"/>
    <property type="evidence" value="ECO:0007669"/>
    <property type="project" value="UniProtKB-UniRule"/>
</dbReference>
<reference evidence="6" key="1">
    <citation type="submission" date="2020-12" db="EMBL/GenBank/DDBJ databases">
        <title>Geomonas sp. Red875, isolated from river sediment.</title>
        <authorList>
            <person name="Xu Z."/>
            <person name="Zhang Z."/>
            <person name="Masuda Y."/>
            <person name="Itoh H."/>
            <person name="Senoo K."/>
        </authorList>
    </citation>
    <scope>NUCLEOTIDE SEQUENCE</scope>
    <source>
        <strain evidence="6">Red875</strain>
    </source>
</reference>
<dbReference type="Gene3D" id="2.60.40.4380">
    <property type="entry name" value="Translational regulator CsrA"/>
    <property type="match status" value="1"/>
</dbReference>
<dbReference type="InterPro" id="IPR036107">
    <property type="entry name" value="CsrA_sf"/>
</dbReference>
<dbReference type="AlphaFoldDB" id="A0A8J7J240"/>
<dbReference type="InterPro" id="IPR003751">
    <property type="entry name" value="CsrA"/>
</dbReference>
<dbReference type="FunFam" id="2.60.40.4380:FF:000002">
    <property type="entry name" value="Translational regulator CsrA"/>
    <property type="match status" value="1"/>
</dbReference>
<name>A0A8J7J240_9BACT</name>
<keyword evidence="1 5" id="KW-0963">Cytoplasm</keyword>
<comment type="subcellular location">
    <subcellularLocation>
        <location evidence="5">Cytoplasm</location>
    </subcellularLocation>
</comment>
<comment type="similarity">
    <text evidence="5">Belongs to the CsrA/RsmA family.</text>
</comment>
<dbReference type="NCBIfam" id="NF002469">
    <property type="entry name" value="PRK01712.1"/>
    <property type="match status" value="1"/>
</dbReference>
<dbReference type="PANTHER" id="PTHR34984:SF1">
    <property type="entry name" value="CARBON STORAGE REGULATOR"/>
    <property type="match status" value="1"/>
</dbReference>
<evidence type="ECO:0000313" key="6">
    <source>
        <dbReference type="EMBL" id="MBJ6724828.1"/>
    </source>
</evidence>
<dbReference type="GO" id="GO:0048027">
    <property type="term" value="F:mRNA 5'-UTR binding"/>
    <property type="evidence" value="ECO:0007669"/>
    <property type="project" value="UniProtKB-UniRule"/>
</dbReference>
<dbReference type="GO" id="GO:0044781">
    <property type="term" value="P:bacterial-type flagellum organization"/>
    <property type="evidence" value="ECO:0007669"/>
    <property type="project" value="UniProtKB-KW"/>
</dbReference>
<evidence type="ECO:0000256" key="1">
    <source>
        <dbReference type="ARBA" id="ARBA00022490"/>
    </source>
</evidence>
<keyword evidence="4 5" id="KW-0694">RNA-binding</keyword>
<evidence type="ECO:0000256" key="5">
    <source>
        <dbReference type="HAMAP-Rule" id="MF_00167"/>
    </source>
</evidence>
<sequence>MLVLSRKVGEVIAIGDQISVTVVEVKGGTVRLGITAPQDMTIYRQEIYLKVQQENKQAADWNLDDLERIAALAGTGEKE</sequence>
<dbReference type="Proteomes" id="UP000636888">
    <property type="component" value="Unassembled WGS sequence"/>
</dbReference>